<dbReference type="InterPro" id="IPR001584">
    <property type="entry name" value="Integrase_cat-core"/>
</dbReference>
<proteinExistence type="predicted"/>
<dbReference type="InterPro" id="IPR036397">
    <property type="entry name" value="RNaseH_sf"/>
</dbReference>
<accession>A0A1L8RK15</accession>
<comment type="caution">
    <text evidence="2">The sequence shown here is derived from an EMBL/GenBank/DDBJ whole genome shotgun (WGS) entry which is preliminary data.</text>
</comment>
<dbReference type="SUPFAM" id="SSF53098">
    <property type="entry name" value="Ribonuclease H-like"/>
    <property type="match status" value="1"/>
</dbReference>
<evidence type="ECO:0000259" key="1">
    <source>
        <dbReference type="PROSITE" id="PS50994"/>
    </source>
</evidence>
<gene>
    <name evidence="2" type="ORF">RU97_GL000339</name>
</gene>
<dbReference type="GO" id="GO:0004803">
    <property type="term" value="F:transposase activity"/>
    <property type="evidence" value="ECO:0007669"/>
    <property type="project" value="TreeGrafter"/>
</dbReference>
<dbReference type="Gene3D" id="3.30.420.10">
    <property type="entry name" value="Ribonuclease H-like superfamily/Ribonuclease H"/>
    <property type="match status" value="1"/>
</dbReference>
<dbReference type="PANTHER" id="PTHR10948:SF23">
    <property type="entry name" value="TRANSPOSASE INSI FOR INSERTION SEQUENCE ELEMENT IS30A-RELATED"/>
    <property type="match status" value="1"/>
</dbReference>
<dbReference type="GO" id="GO:0015074">
    <property type="term" value="P:DNA integration"/>
    <property type="evidence" value="ECO:0007669"/>
    <property type="project" value="InterPro"/>
</dbReference>
<dbReference type="PROSITE" id="PS50994">
    <property type="entry name" value="INTEGRASE"/>
    <property type="match status" value="1"/>
</dbReference>
<dbReference type="InterPro" id="IPR012337">
    <property type="entry name" value="RNaseH-like_sf"/>
</dbReference>
<dbReference type="NCBIfam" id="NF033563">
    <property type="entry name" value="transpos_IS30"/>
    <property type="match status" value="1"/>
</dbReference>
<evidence type="ECO:0000313" key="2">
    <source>
        <dbReference type="EMBL" id="OJG20106.1"/>
    </source>
</evidence>
<evidence type="ECO:0000313" key="3">
    <source>
        <dbReference type="Proteomes" id="UP000181884"/>
    </source>
</evidence>
<protein>
    <submittedName>
        <fullName evidence="2">Integrase</fullName>
    </submittedName>
</protein>
<dbReference type="InterPro" id="IPR051917">
    <property type="entry name" value="Transposase-Integrase"/>
</dbReference>
<dbReference type="GO" id="GO:0005829">
    <property type="term" value="C:cytosol"/>
    <property type="evidence" value="ECO:0007669"/>
    <property type="project" value="TreeGrafter"/>
</dbReference>
<dbReference type="PANTHER" id="PTHR10948">
    <property type="entry name" value="TRANSPOSASE"/>
    <property type="match status" value="1"/>
</dbReference>
<keyword evidence="3" id="KW-1185">Reference proteome</keyword>
<dbReference type="Proteomes" id="UP000181884">
    <property type="component" value="Unassembled WGS sequence"/>
</dbReference>
<name>A0A1L8RK15_9ENTE</name>
<dbReference type="GO" id="GO:0003676">
    <property type="term" value="F:nucleic acid binding"/>
    <property type="evidence" value="ECO:0007669"/>
    <property type="project" value="InterPro"/>
</dbReference>
<sequence length="246" mass="28441">MDCFKTKGFSPDAAVGFVRQNGLFAPHERISTTTLYRYIDEQRLEIRNIHLQMKVTRRTNKKRVVKNRKLLGKSIEERPLSVESREEFGHFEIDTVNGKRDGSETALLTLTERKTRLEIIRAIDAKDADSVTYAIQQLISEYGYSFSHIFRSITADNGSEFAQLSETLTGQSEVYFTHPYTSCERGTNENHNRMIRRYIPKGMSIDQYDRGFIQQIAAKMNRLPRKILNYATPEQCFEQALQIALS</sequence>
<feature type="domain" description="Integrase catalytic" evidence="1">
    <location>
        <begin position="75"/>
        <end position="241"/>
    </location>
</feature>
<organism evidence="2 3">
    <name type="scientific">Enterococcus canis</name>
    <dbReference type="NCBI Taxonomy" id="214095"/>
    <lineage>
        <taxon>Bacteria</taxon>
        <taxon>Bacillati</taxon>
        <taxon>Bacillota</taxon>
        <taxon>Bacilli</taxon>
        <taxon>Lactobacillales</taxon>
        <taxon>Enterococcaceae</taxon>
        <taxon>Enterococcus</taxon>
    </lineage>
</organism>
<dbReference type="GO" id="GO:0032196">
    <property type="term" value="P:transposition"/>
    <property type="evidence" value="ECO:0007669"/>
    <property type="project" value="TreeGrafter"/>
</dbReference>
<reference evidence="2 3" key="1">
    <citation type="submission" date="2014-12" db="EMBL/GenBank/DDBJ databases">
        <title>Draft genome sequences of 29 type strains of Enterococci.</title>
        <authorList>
            <person name="Zhong Z."/>
            <person name="Sun Z."/>
            <person name="Liu W."/>
            <person name="Zhang W."/>
            <person name="Zhang H."/>
        </authorList>
    </citation>
    <scope>NUCLEOTIDE SEQUENCE [LARGE SCALE GENOMIC DNA]</scope>
    <source>
        <strain evidence="2 3">DSM 17029</strain>
    </source>
</reference>
<dbReference type="AlphaFoldDB" id="A0A1L8RK15"/>
<dbReference type="InterPro" id="IPR053392">
    <property type="entry name" value="Transposase_IS30-like"/>
</dbReference>
<dbReference type="EMBL" id="JXKH01000001">
    <property type="protein sequence ID" value="OJG20106.1"/>
    <property type="molecule type" value="Genomic_DNA"/>
</dbReference>